<evidence type="ECO:0008006" key="3">
    <source>
        <dbReference type="Google" id="ProtNLM"/>
    </source>
</evidence>
<protein>
    <recommendedName>
        <fullName evidence="3">Ricin B lectin domain-containing protein</fullName>
    </recommendedName>
</protein>
<sequence length="191" mass="21341">MKRSVVMRAKGVLISFLVLITFLGFLPIEKASASASSNSVNEVADRIDTNKRYYLVTADSQTLGISALQSLLAQRHFCYVALVRGTGTSLKFYYSEENGKYRIQSPDFMIVGNTKIAKWISYSPESSLLDWDITHFSYWTITPVEGGYTIQAEDNGYLNYREVIPEGGSSRPGIFAEVSDKKLVWKLVPAS</sequence>
<dbReference type="AlphaFoldDB" id="A0ABD6SX72"/>
<evidence type="ECO:0000313" key="1">
    <source>
        <dbReference type="EMBL" id="PHE85718.1"/>
    </source>
</evidence>
<dbReference type="EMBL" id="NUTL01000201">
    <property type="protein sequence ID" value="PHE85718.1"/>
    <property type="molecule type" value="Genomic_DNA"/>
</dbReference>
<accession>A0ABD6SX72</accession>
<comment type="caution">
    <text evidence="1">The sequence shown here is derived from an EMBL/GenBank/DDBJ whole genome shotgun (WGS) entry which is preliminary data.</text>
</comment>
<organism evidence="1 2">
    <name type="scientific">Bacillus pseudomycoides</name>
    <dbReference type="NCBI Taxonomy" id="64104"/>
    <lineage>
        <taxon>Bacteria</taxon>
        <taxon>Bacillati</taxon>
        <taxon>Bacillota</taxon>
        <taxon>Bacilli</taxon>
        <taxon>Bacillales</taxon>
        <taxon>Bacillaceae</taxon>
        <taxon>Bacillus</taxon>
        <taxon>Bacillus cereus group</taxon>
    </lineage>
</organism>
<gene>
    <name evidence="1" type="ORF">COF81_28960</name>
</gene>
<reference evidence="1 2" key="1">
    <citation type="submission" date="2017-09" db="EMBL/GenBank/DDBJ databases">
        <title>Large-scale bioinformatics analysis of Bacillus genomes uncovers conserved roles of natural products in bacterial physiology.</title>
        <authorList>
            <consortium name="Agbiome Team Llc"/>
            <person name="Bleich R.M."/>
            <person name="Grubbs K.J."/>
            <person name="Santa Maria K.C."/>
            <person name="Allen S.E."/>
            <person name="Farag S."/>
            <person name="Shank E.A."/>
            <person name="Bowers A."/>
        </authorList>
    </citation>
    <scope>NUCLEOTIDE SEQUENCE [LARGE SCALE GENOMIC DNA]</scope>
    <source>
        <strain evidence="1 2">AFS037265</strain>
    </source>
</reference>
<proteinExistence type="predicted"/>
<evidence type="ECO:0000313" key="2">
    <source>
        <dbReference type="Proteomes" id="UP000221918"/>
    </source>
</evidence>
<name>A0ABD6SX72_9BACI</name>
<dbReference type="Proteomes" id="UP000221918">
    <property type="component" value="Unassembled WGS sequence"/>
</dbReference>